<name>A0A2A2MQX6_9VIBR</name>
<protein>
    <submittedName>
        <fullName evidence="1">Uncharacterized protein</fullName>
    </submittedName>
</protein>
<dbReference type="RefSeq" id="WP_045984997.1">
    <property type="nucleotide sequence ID" value="NZ_CP063051.1"/>
</dbReference>
<dbReference type="InterPro" id="IPR047700">
    <property type="entry name" value="NrtS-like"/>
</dbReference>
<reference evidence="1" key="1">
    <citation type="journal article" date="2015" name="BMC Genomics">
        <title>Genome mining reveals unlocked bioactive potential of marine Gram-negative bacteria.</title>
        <authorList>
            <person name="Machado H."/>
            <person name="Sonnenschein E.C."/>
            <person name="Melchiorsen J."/>
            <person name="Gram L."/>
        </authorList>
    </citation>
    <scope>NUCLEOTIDE SEQUENCE</scope>
    <source>
        <strain evidence="1">S2052</strain>
    </source>
</reference>
<accession>A0A2A2MQX6</accession>
<evidence type="ECO:0000313" key="1">
    <source>
        <dbReference type="EMBL" id="KJY78155.1"/>
    </source>
</evidence>
<gene>
    <name evidence="1" type="ORF">TW71_03785</name>
</gene>
<dbReference type="NCBIfam" id="NF038050">
    <property type="entry name" value="NrtS"/>
    <property type="match status" value="1"/>
</dbReference>
<dbReference type="AlphaFoldDB" id="A0A2A2MQX6"/>
<comment type="caution">
    <text evidence="1">The sequence shown here is derived from an EMBL/GenBank/DDBJ whole genome shotgun (WGS) entry which is preliminary data.</text>
</comment>
<dbReference type="EMBL" id="JXXR01000001">
    <property type="protein sequence ID" value="KJY78155.1"/>
    <property type="molecule type" value="Genomic_DNA"/>
</dbReference>
<proteinExistence type="predicted"/>
<organism evidence="1">
    <name type="scientific">Vibrio coralliilyticus</name>
    <dbReference type="NCBI Taxonomy" id="190893"/>
    <lineage>
        <taxon>Bacteria</taxon>
        <taxon>Pseudomonadati</taxon>
        <taxon>Pseudomonadota</taxon>
        <taxon>Gammaproteobacteria</taxon>
        <taxon>Vibrionales</taxon>
        <taxon>Vibrionaceae</taxon>
        <taxon>Vibrio</taxon>
    </lineage>
</organism>
<sequence length="69" mass="7422">MNMQMAKRALIIAAVVGTLLNLINQYDAILGEGSVNWAKASLTYCVPFCVSLFSSWLAARDAQANCPGE</sequence>